<dbReference type="Pfam" id="PF10620">
    <property type="entry name" value="MdcG"/>
    <property type="match status" value="1"/>
</dbReference>
<reference evidence="6" key="1">
    <citation type="journal article" date="2014" name="Stand. Genomic Sci.">
        <title>Complete genome sequence of Burkholderia phymatum STM815(T), a broad host range and efficient nitrogen-fixing symbiont of Mimosa species.</title>
        <authorList>
            <person name="Moulin L."/>
            <person name="Klonowska A."/>
            <person name="Caroline B."/>
            <person name="Booth K."/>
            <person name="Vriezen J.A."/>
            <person name="Melkonian R."/>
            <person name="James E.K."/>
            <person name="Young J.P."/>
            <person name="Bena G."/>
            <person name="Hauser L."/>
            <person name="Land M."/>
            <person name="Kyrpides N."/>
            <person name="Bruce D."/>
            <person name="Chain P."/>
            <person name="Copeland A."/>
            <person name="Pitluck S."/>
            <person name="Woyke T."/>
            <person name="Lizotte-Waniewski M."/>
            <person name="Bristow J."/>
            <person name="Riley M."/>
        </authorList>
    </citation>
    <scope>NUCLEOTIDE SEQUENCE [LARGE SCALE GENOMIC DNA]</scope>
    <source>
        <strain evidence="6">DSM 17167 / CIP 108236 / LMG 21445 / STM815</strain>
    </source>
</reference>
<dbReference type="Proteomes" id="UP000001192">
    <property type="component" value="Chromosome 2"/>
</dbReference>
<proteinExistence type="predicted"/>
<protein>
    <recommendedName>
        <fullName evidence="7">Phosphoribosyl-dephospho-CoA transferase</fullName>
    </recommendedName>
</protein>
<evidence type="ECO:0000256" key="1">
    <source>
        <dbReference type="ARBA" id="ARBA00022679"/>
    </source>
</evidence>
<keyword evidence="6" id="KW-1185">Reference proteome</keyword>
<feature type="domain" description="Phosphoribosyl-dephospho-CoA transferase MdcG N-terminal" evidence="4">
    <location>
        <begin position="24"/>
        <end position="94"/>
    </location>
</feature>
<dbReference type="EMBL" id="CP001044">
    <property type="protein sequence ID" value="ACC74169.1"/>
    <property type="molecule type" value="Genomic_DNA"/>
</dbReference>
<dbReference type="KEGG" id="bph:Bphy_5082"/>
<name>B2JLU1_PARP8</name>
<dbReference type="Pfam" id="PF20866">
    <property type="entry name" value="MdcG_N"/>
    <property type="match status" value="1"/>
</dbReference>
<gene>
    <name evidence="5" type="ordered locus">Bphy_5082</name>
</gene>
<evidence type="ECO:0008006" key="7">
    <source>
        <dbReference type="Google" id="ProtNLM"/>
    </source>
</evidence>
<dbReference type="GO" id="GO:0016779">
    <property type="term" value="F:nucleotidyltransferase activity"/>
    <property type="evidence" value="ECO:0007669"/>
    <property type="project" value="UniProtKB-KW"/>
</dbReference>
<keyword evidence="2" id="KW-0548">Nucleotidyltransferase</keyword>
<evidence type="ECO:0000259" key="3">
    <source>
        <dbReference type="Pfam" id="PF10620"/>
    </source>
</evidence>
<dbReference type="InterPro" id="IPR049180">
    <property type="entry name" value="MdcG_C"/>
</dbReference>
<dbReference type="STRING" id="391038.Bphy_5082"/>
<accession>B2JLU1</accession>
<dbReference type="HOGENOM" id="CLU_111981_0_0_4"/>
<dbReference type="NCBIfam" id="NF002332">
    <property type="entry name" value="PRK01293.1"/>
    <property type="match status" value="1"/>
</dbReference>
<dbReference type="InterPro" id="IPR017557">
    <property type="entry name" value="Holo-ACP_synthase"/>
</dbReference>
<dbReference type="eggNOG" id="ENOG5032VHH">
    <property type="taxonomic scope" value="Bacteria"/>
</dbReference>
<dbReference type="InterPro" id="IPR048903">
    <property type="entry name" value="MdcG_N"/>
</dbReference>
<evidence type="ECO:0000313" key="6">
    <source>
        <dbReference type="Proteomes" id="UP000001192"/>
    </source>
</evidence>
<sequence length="237" mass="24992">MMRVCAAAPFPAADALAVSDPRWRAHDILRVRKLEPFDAEPAWVRDAFARAPFVVVRRAQAAAGFVAVGVRGAARNERYGTWTRSDDIEAAFTPEALSSASALAADRAALPALPAFVALDALRRDTSCFASFAWGPSGSVGFELATGVPTVTSTSDLDLLIRMPNHLTHDEAARIQAALDGHAAQAGVRIDAQLETPAGGVALSEYASRKAAVMARHASGPQFVADPWARAPVQPGP</sequence>
<dbReference type="NCBIfam" id="TIGR03135">
    <property type="entry name" value="malonate_mdcG"/>
    <property type="match status" value="1"/>
</dbReference>
<feature type="domain" description="Phosphoribosyl-dephospho-CoA transferase MdcG C-terminal" evidence="3">
    <location>
        <begin position="106"/>
        <end position="227"/>
    </location>
</feature>
<evidence type="ECO:0000256" key="2">
    <source>
        <dbReference type="ARBA" id="ARBA00022695"/>
    </source>
</evidence>
<evidence type="ECO:0000313" key="5">
    <source>
        <dbReference type="EMBL" id="ACC74169.1"/>
    </source>
</evidence>
<organism evidence="5 6">
    <name type="scientific">Paraburkholderia phymatum (strain DSM 17167 / CIP 108236 / LMG 21445 / STM815)</name>
    <name type="common">Burkholderia phymatum</name>
    <dbReference type="NCBI Taxonomy" id="391038"/>
    <lineage>
        <taxon>Bacteria</taxon>
        <taxon>Pseudomonadati</taxon>
        <taxon>Pseudomonadota</taxon>
        <taxon>Betaproteobacteria</taxon>
        <taxon>Burkholderiales</taxon>
        <taxon>Burkholderiaceae</taxon>
        <taxon>Paraburkholderia</taxon>
    </lineage>
</organism>
<keyword evidence="1" id="KW-0808">Transferase</keyword>
<evidence type="ECO:0000259" key="4">
    <source>
        <dbReference type="Pfam" id="PF20866"/>
    </source>
</evidence>
<dbReference type="AlphaFoldDB" id="B2JLU1"/>